<dbReference type="InterPro" id="IPR037523">
    <property type="entry name" value="VOC_core"/>
</dbReference>
<dbReference type="SUPFAM" id="SSF54593">
    <property type="entry name" value="Glyoxalase/Bleomycin resistance protein/Dihydroxybiphenyl dioxygenase"/>
    <property type="match status" value="1"/>
</dbReference>
<comment type="caution">
    <text evidence="2">The sequence shown here is derived from an EMBL/GenBank/DDBJ whole genome shotgun (WGS) entry which is preliminary data.</text>
</comment>
<evidence type="ECO:0000313" key="2">
    <source>
        <dbReference type="EMBL" id="MBC3536846.1"/>
    </source>
</evidence>
<gene>
    <name evidence="2" type="ORF">H8J70_06250</name>
</gene>
<dbReference type="RefSeq" id="WP_186503002.1">
    <property type="nucleotide sequence ID" value="NZ_JACOGK010000015.1"/>
</dbReference>
<proteinExistence type="predicted"/>
<dbReference type="EMBL" id="JACOGK010000015">
    <property type="protein sequence ID" value="MBC3536846.1"/>
    <property type="molecule type" value="Genomic_DNA"/>
</dbReference>
<dbReference type="PROSITE" id="PS51819">
    <property type="entry name" value="VOC"/>
    <property type="match status" value="1"/>
</dbReference>
<dbReference type="InterPro" id="IPR029068">
    <property type="entry name" value="Glyas_Bleomycin-R_OHBP_Dase"/>
</dbReference>
<protein>
    <submittedName>
        <fullName evidence="2">VOC family protein</fullName>
    </submittedName>
</protein>
<sequence length="131" mass="13905">MSLIKGIHHAAIKCSCPAEFKEVLHFYTEVLGLTVLRSWGEGSKAGAMIDTGCGVIEVFAAGNVSHATGSIHHLALATDDPDACIAAVRQAGYTITVEPKDVVIASEPPFPIRVAFAIGPCGEEIEFFHEK</sequence>
<organism evidence="2 3">
    <name type="scientific">Megasphaera hominis</name>
    <dbReference type="NCBI Taxonomy" id="159836"/>
    <lineage>
        <taxon>Bacteria</taxon>
        <taxon>Bacillati</taxon>
        <taxon>Bacillota</taxon>
        <taxon>Negativicutes</taxon>
        <taxon>Veillonellales</taxon>
        <taxon>Veillonellaceae</taxon>
        <taxon>Megasphaera</taxon>
    </lineage>
</organism>
<reference evidence="2 3" key="1">
    <citation type="submission" date="2020-08" db="EMBL/GenBank/DDBJ databases">
        <authorList>
            <person name="Liu C."/>
            <person name="Sun Q."/>
        </authorList>
    </citation>
    <scope>NUCLEOTIDE SEQUENCE [LARGE SCALE GENOMIC DNA]</scope>
    <source>
        <strain evidence="2 3">NSJ-59</strain>
    </source>
</reference>
<dbReference type="Gene3D" id="3.10.180.10">
    <property type="entry name" value="2,3-Dihydroxybiphenyl 1,2-Dioxygenase, domain 1"/>
    <property type="match status" value="1"/>
</dbReference>
<evidence type="ECO:0000313" key="3">
    <source>
        <dbReference type="Proteomes" id="UP000606870"/>
    </source>
</evidence>
<dbReference type="Pfam" id="PF00903">
    <property type="entry name" value="Glyoxalase"/>
    <property type="match status" value="1"/>
</dbReference>
<feature type="domain" description="VOC" evidence="1">
    <location>
        <begin position="6"/>
        <end position="130"/>
    </location>
</feature>
<dbReference type="InterPro" id="IPR004360">
    <property type="entry name" value="Glyas_Fos-R_dOase_dom"/>
</dbReference>
<accession>A0ABR6VI18</accession>
<name>A0ABR6VI18_9FIRM</name>
<evidence type="ECO:0000259" key="1">
    <source>
        <dbReference type="PROSITE" id="PS51819"/>
    </source>
</evidence>
<keyword evidence="3" id="KW-1185">Reference proteome</keyword>
<dbReference type="Proteomes" id="UP000606870">
    <property type="component" value="Unassembled WGS sequence"/>
</dbReference>